<dbReference type="RefSeq" id="WP_379696430.1">
    <property type="nucleotide sequence ID" value="NZ_JBHSXH010000015.1"/>
</dbReference>
<dbReference type="EMBL" id="JBHSXH010000015">
    <property type="protein sequence ID" value="MFC6825801.1"/>
    <property type="molecule type" value="Genomic_DNA"/>
</dbReference>
<keyword evidence="3" id="KW-1185">Reference proteome</keyword>
<evidence type="ECO:0000313" key="3">
    <source>
        <dbReference type="Proteomes" id="UP001596408"/>
    </source>
</evidence>
<accession>A0ABD5U1L9</accession>
<evidence type="ECO:0000313" key="2">
    <source>
        <dbReference type="EMBL" id="MFC6825801.1"/>
    </source>
</evidence>
<proteinExistence type="predicted"/>
<name>A0ABD5U1L9_9EURY</name>
<reference evidence="2 3" key="1">
    <citation type="journal article" date="2019" name="Int. J. Syst. Evol. Microbiol.">
        <title>The Global Catalogue of Microorganisms (GCM) 10K type strain sequencing project: providing services to taxonomists for standard genome sequencing and annotation.</title>
        <authorList>
            <consortium name="The Broad Institute Genomics Platform"/>
            <consortium name="The Broad Institute Genome Sequencing Center for Infectious Disease"/>
            <person name="Wu L."/>
            <person name="Ma J."/>
        </authorList>
    </citation>
    <scope>NUCLEOTIDE SEQUENCE [LARGE SCALE GENOMIC DNA]</scope>
    <source>
        <strain evidence="2 3">YIM 94188</strain>
    </source>
</reference>
<dbReference type="Proteomes" id="UP001596408">
    <property type="component" value="Unassembled WGS sequence"/>
</dbReference>
<gene>
    <name evidence="2" type="ORF">ACFQEV_12470</name>
</gene>
<protein>
    <submittedName>
        <fullName evidence="2">Uncharacterized protein</fullName>
    </submittedName>
</protein>
<dbReference type="AlphaFoldDB" id="A0ABD5U1L9"/>
<comment type="caution">
    <text evidence="2">The sequence shown here is derived from an EMBL/GenBank/DDBJ whole genome shotgun (WGS) entry which is preliminary data.</text>
</comment>
<organism evidence="2 3">
    <name type="scientific">Halopelagius fulvigenes</name>
    <dbReference type="NCBI Taxonomy" id="1198324"/>
    <lineage>
        <taxon>Archaea</taxon>
        <taxon>Methanobacteriati</taxon>
        <taxon>Methanobacteriota</taxon>
        <taxon>Stenosarchaea group</taxon>
        <taxon>Halobacteria</taxon>
        <taxon>Halobacteriales</taxon>
        <taxon>Haloferacaceae</taxon>
    </lineage>
</organism>
<feature type="coiled-coil region" evidence="1">
    <location>
        <begin position="148"/>
        <end position="175"/>
    </location>
</feature>
<keyword evidence="1" id="KW-0175">Coiled coil</keyword>
<evidence type="ECO:0000256" key="1">
    <source>
        <dbReference type="SAM" id="Coils"/>
    </source>
</evidence>
<sequence length="184" mass="20993">MPATSSHSQCRHRVPVRVGRRPRFVRAYLPEAWDRFDGLDSRRLATYGEEGYDSLLEQQQDAKGEAGGEWDYRLKPLVSEFSLSYLREFGETLPPVGDERDGNPLAFGFWAVIHYAMIQCGYDWYEETAACGKAMRNRLKSVAAYRGADAAREEYDRLPAELEAYEAELEAYLDAHPTSEATIR</sequence>